<evidence type="ECO:0000313" key="10">
    <source>
        <dbReference type="Proteomes" id="UP000095009"/>
    </source>
</evidence>
<dbReference type="InterPro" id="IPR051156">
    <property type="entry name" value="Mito/Outer_Membr_Metalloprot"/>
</dbReference>
<evidence type="ECO:0000256" key="4">
    <source>
        <dbReference type="ARBA" id="ARBA00022833"/>
    </source>
</evidence>
<sequence length="355" mass="40665">MFRKSIPKITRSVQLVGRPLARSSQAPLVRRPYSTYHRFNQARYKPWYENPTSIKLLGGVVVFGAGVYFTHLERTPITNRRQFILLSRAYENKLGEEQYQQILQEFRGKLLPDNHPTVLRVKRVMKPIIEQSETLGLFDCQWRVHVVHDPTQPPNAFVLPGGKVFIMSNILSLCGNDDGLATVLSHETAHQVARHSGERLSATPLYMALGIIMYGLTGSDFFNRFLMTSLLELPASRTQESEADYIGLMMMARACFDPREAPRLWQRMVAYEQGQLGPERSKWASTFGTDTPESQSPSRGFKVPEFLSTHPSSENRVARITSWLEEAHHQRMLCHCDENMGSMASSFFELRDRIW</sequence>
<dbReference type="CDD" id="cd07331">
    <property type="entry name" value="M48C_Oma1_like"/>
    <property type="match status" value="1"/>
</dbReference>
<organism evidence="9 10">
    <name type="scientific">Nadsonia fulvescens var. elongata DSM 6958</name>
    <dbReference type="NCBI Taxonomy" id="857566"/>
    <lineage>
        <taxon>Eukaryota</taxon>
        <taxon>Fungi</taxon>
        <taxon>Dikarya</taxon>
        <taxon>Ascomycota</taxon>
        <taxon>Saccharomycotina</taxon>
        <taxon>Dipodascomycetes</taxon>
        <taxon>Dipodascales</taxon>
        <taxon>Dipodascales incertae sedis</taxon>
        <taxon>Nadsonia</taxon>
    </lineage>
</organism>
<evidence type="ECO:0000256" key="6">
    <source>
        <dbReference type="RuleBase" id="RU003983"/>
    </source>
</evidence>
<dbReference type="OrthoDB" id="7464992at2759"/>
<dbReference type="Pfam" id="PF01435">
    <property type="entry name" value="Peptidase_M48"/>
    <property type="match status" value="1"/>
</dbReference>
<proteinExistence type="inferred from homology"/>
<dbReference type="Gene3D" id="3.30.2010.10">
    <property type="entry name" value="Metalloproteases ('zincins'), catalytic domain"/>
    <property type="match status" value="1"/>
</dbReference>
<reference evidence="9 10" key="1">
    <citation type="journal article" date="2016" name="Proc. Natl. Acad. Sci. U.S.A.">
        <title>Comparative genomics of biotechnologically important yeasts.</title>
        <authorList>
            <person name="Riley R."/>
            <person name="Haridas S."/>
            <person name="Wolfe K.H."/>
            <person name="Lopes M.R."/>
            <person name="Hittinger C.T."/>
            <person name="Goeker M."/>
            <person name="Salamov A.A."/>
            <person name="Wisecaver J.H."/>
            <person name="Long T.M."/>
            <person name="Calvey C.H."/>
            <person name="Aerts A.L."/>
            <person name="Barry K.W."/>
            <person name="Choi C."/>
            <person name="Clum A."/>
            <person name="Coughlan A.Y."/>
            <person name="Deshpande S."/>
            <person name="Douglass A.P."/>
            <person name="Hanson S.J."/>
            <person name="Klenk H.-P."/>
            <person name="LaButti K.M."/>
            <person name="Lapidus A."/>
            <person name="Lindquist E.A."/>
            <person name="Lipzen A.M."/>
            <person name="Meier-Kolthoff J.P."/>
            <person name="Ohm R.A."/>
            <person name="Otillar R.P."/>
            <person name="Pangilinan J.L."/>
            <person name="Peng Y."/>
            <person name="Rokas A."/>
            <person name="Rosa C.A."/>
            <person name="Scheuner C."/>
            <person name="Sibirny A.A."/>
            <person name="Slot J.C."/>
            <person name="Stielow J.B."/>
            <person name="Sun H."/>
            <person name="Kurtzman C.P."/>
            <person name="Blackwell M."/>
            <person name="Grigoriev I.V."/>
            <person name="Jeffries T.W."/>
        </authorList>
    </citation>
    <scope>NUCLEOTIDE SEQUENCE [LARGE SCALE GENOMIC DNA]</scope>
    <source>
        <strain evidence="9 10">DSM 6958</strain>
    </source>
</reference>
<accession>A0A1E3PQR7</accession>
<feature type="domain" description="Peptidase M48" evidence="8">
    <location>
        <begin position="120"/>
        <end position="323"/>
    </location>
</feature>
<dbReference type="AlphaFoldDB" id="A0A1E3PQR7"/>
<evidence type="ECO:0000256" key="7">
    <source>
        <dbReference type="SAM" id="MobiDB-lite"/>
    </source>
</evidence>
<dbReference type="GO" id="GO:0005743">
    <property type="term" value="C:mitochondrial inner membrane"/>
    <property type="evidence" value="ECO:0007669"/>
    <property type="project" value="TreeGrafter"/>
</dbReference>
<keyword evidence="3 6" id="KW-0378">Hydrolase</keyword>
<name>A0A1E3PQR7_9ASCO</name>
<dbReference type="Proteomes" id="UP000095009">
    <property type="component" value="Unassembled WGS sequence"/>
</dbReference>
<keyword evidence="5 6" id="KW-0482">Metalloprotease</keyword>
<dbReference type="GO" id="GO:0046872">
    <property type="term" value="F:metal ion binding"/>
    <property type="evidence" value="ECO:0007669"/>
    <property type="project" value="UniProtKB-KW"/>
</dbReference>
<evidence type="ECO:0000313" key="9">
    <source>
        <dbReference type="EMBL" id="ODQ67789.1"/>
    </source>
</evidence>
<comment type="cofactor">
    <cofactor evidence="6">
        <name>Zn(2+)</name>
        <dbReference type="ChEBI" id="CHEBI:29105"/>
    </cofactor>
    <text evidence="6">Binds 1 zinc ion per subunit.</text>
</comment>
<dbReference type="InterPro" id="IPR001915">
    <property type="entry name" value="Peptidase_M48"/>
</dbReference>
<dbReference type="PANTHER" id="PTHR22726:SF1">
    <property type="entry name" value="METALLOENDOPEPTIDASE OMA1, MITOCHONDRIAL"/>
    <property type="match status" value="1"/>
</dbReference>
<evidence type="ECO:0000259" key="8">
    <source>
        <dbReference type="Pfam" id="PF01435"/>
    </source>
</evidence>
<dbReference type="GO" id="GO:0034982">
    <property type="term" value="P:mitochondrial protein processing"/>
    <property type="evidence" value="ECO:0007669"/>
    <property type="project" value="TreeGrafter"/>
</dbReference>
<dbReference type="GO" id="GO:0004222">
    <property type="term" value="F:metalloendopeptidase activity"/>
    <property type="evidence" value="ECO:0007669"/>
    <property type="project" value="InterPro"/>
</dbReference>
<evidence type="ECO:0000256" key="5">
    <source>
        <dbReference type="ARBA" id="ARBA00023049"/>
    </source>
</evidence>
<evidence type="ECO:0000256" key="2">
    <source>
        <dbReference type="ARBA" id="ARBA00022723"/>
    </source>
</evidence>
<keyword evidence="2" id="KW-0479">Metal-binding</keyword>
<evidence type="ECO:0000256" key="3">
    <source>
        <dbReference type="ARBA" id="ARBA00022801"/>
    </source>
</evidence>
<dbReference type="STRING" id="857566.A0A1E3PQR7"/>
<dbReference type="PANTHER" id="PTHR22726">
    <property type="entry name" value="METALLOENDOPEPTIDASE OMA1"/>
    <property type="match status" value="1"/>
</dbReference>
<feature type="region of interest" description="Disordered" evidence="7">
    <location>
        <begin position="281"/>
        <end position="302"/>
    </location>
</feature>
<gene>
    <name evidence="9" type="ORF">NADFUDRAFT_80949</name>
</gene>
<protein>
    <recommendedName>
        <fullName evidence="8">Peptidase M48 domain-containing protein</fullName>
    </recommendedName>
</protein>
<dbReference type="EMBL" id="KV454406">
    <property type="protein sequence ID" value="ODQ67789.1"/>
    <property type="molecule type" value="Genomic_DNA"/>
</dbReference>
<feature type="compositionally biased region" description="Polar residues" evidence="7">
    <location>
        <begin position="283"/>
        <end position="298"/>
    </location>
</feature>
<keyword evidence="1 6" id="KW-0645">Protease</keyword>
<comment type="similarity">
    <text evidence="6">Belongs to the peptidase M48 family.</text>
</comment>
<dbReference type="GO" id="GO:0006515">
    <property type="term" value="P:protein quality control for misfolded or incompletely synthesized proteins"/>
    <property type="evidence" value="ECO:0007669"/>
    <property type="project" value="TreeGrafter"/>
</dbReference>
<evidence type="ECO:0000256" key="1">
    <source>
        <dbReference type="ARBA" id="ARBA00022670"/>
    </source>
</evidence>
<keyword evidence="10" id="KW-1185">Reference proteome</keyword>
<keyword evidence="4 6" id="KW-0862">Zinc</keyword>